<dbReference type="PATRIC" id="fig|67855.3.peg.1342"/>
<keyword evidence="3" id="KW-1185">Reference proteome</keyword>
<reference evidence="2 3" key="1">
    <citation type="submission" date="2014-12" db="EMBL/GenBank/DDBJ databases">
        <title>Reclassification of Actinobacillus muris as Muribacter muris.</title>
        <authorList>
            <person name="Christensen H."/>
            <person name="Nicklas W."/>
            <person name="Bisgaard M."/>
        </authorList>
    </citation>
    <scope>NUCLEOTIDE SEQUENCE [LARGE SCALE GENOMIC DNA]</scope>
    <source>
        <strain evidence="2 3">Ackerman80-443D</strain>
    </source>
</reference>
<feature type="signal peptide" evidence="1">
    <location>
        <begin position="1"/>
        <end position="21"/>
    </location>
</feature>
<accession>A0A0J5S3M5</accession>
<dbReference type="AlphaFoldDB" id="A0A0J5S3M5"/>
<comment type="caution">
    <text evidence="2">The sequence shown here is derived from an EMBL/GenBank/DDBJ whole genome shotgun (WGS) entry which is preliminary data.</text>
</comment>
<gene>
    <name evidence="2" type="ORF">RO21_06700</name>
</gene>
<feature type="chain" id="PRO_5005264498" description="DUF1311 domain-containing protein" evidence="1">
    <location>
        <begin position="22"/>
        <end position="144"/>
    </location>
</feature>
<dbReference type="RefSeq" id="WP_047977025.1">
    <property type="nucleotide sequence ID" value="NZ_JWIZ01000037.1"/>
</dbReference>
<protein>
    <recommendedName>
        <fullName evidence="4">DUF1311 domain-containing protein</fullName>
    </recommendedName>
</protein>
<sequence length="144" mass="16918">MQKNKITLCFLLLLNINMSLALQPEGFVHANALDKSCNFNSMRQYDIVRCVSKTFLMESEKFKKNEKFLLDNADKKTLDVYKPYRDKWLKEGYSKCNALFLEDDGREKYINYIDCATKVLEDKNETLELKFICNGKLCDLENDE</sequence>
<evidence type="ECO:0000256" key="1">
    <source>
        <dbReference type="SAM" id="SignalP"/>
    </source>
</evidence>
<dbReference type="EMBL" id="JWIZ01000037">
    <property type="protein sequence ID" value="KMK51392.1"/>
    <property type="molecule type" value="Genomic_DNA"/>
</dbReference>
<evidence type="ECO:0000313" key="3">
    <source>
        <dbReference type="Proteomes" id="UP000036270"/>
    </source>
</evidence>
<evidence type="ECO:0000313" key="2">
    <source>
        <dbReference type="EMBL" id="KMK51392.1"/>
    </source>
</evidence>
<evidence type="ECO:0008006" key="4">
    <source>
        <dbReference type="Google" id="ProtNLM"/>
    </source>
</evidence>
<proteinExistence type="predicted"/>
<name>A0A0J5S3M5_9PAST</name>
<dbReference type="Proteomes" id="UP000036270">
    <property type="component" value="Unassembled WGS sequence"/>
</dbReference>
<keyword evidence="1" id="KW-0732">Signal</keyword>
<organism evidence="2 3">
    <name type="scientific">Muribacter muris</name>
    <dbReference type="NCBI Taxonomy" id="67855"/>
    <lineage>
        <taxon>Bacteria</taxon>
        <taxon>Pseudomonadati</taxon>
        <taxon>Pseudomonadota</taxon>
        <taxon>Gammaproteobacteria</taxon>
        <taxon>Pasteurellales</taxon>
        <taxon>Pasteurellaceae</taxon>
        <taxon>Muribacter</taxon>
    </lineage>
</organism>